<comment type="subcellular location">
    <subcellularLocation>
        <location evidence="3">Chromosome</location>
    </subcellularLocation>
    <subcellularLocation>
        <location evidence="2">Nucleus</location>
    </subcellularLocation>
</comment>
<keyword evidence="6 16" id="KW-0479">Metal-binding</keyword>
<evidence type="ECO:0000256" key="12">
    <source>
        <dbReference type="ARBA" id="ARBA00023054"/>
    </source>
</evidence>
<dbReference type="GO" id="GO:0005524">
    <property type="term" value="F:ATP binding"/>
    <property type="evidence" value="ECO:0007669"/>
    <property type="project" value="UniProtKB-KW"/>
</dbReference>
<keyword evidence="14" id="KW-0539">Nucleus</keyword>
<keyword evidence="10 16" id="KW-0862">Zinc</keyword>
<dbReference type="FunFam" id="3.40.50.300:FF:000947">
    <property type="entry name" value="DNA repair protein RAD50"/>
    <property type="match status" value="1"/>
</dbReference>
<keyword evidence="7" id="KW-0547">Nucleotide-binding</keyword>
<dbReference type="Pfam" id="PF04423">
    <property type="entry name" value="Rad50_zn_hook"/>
    <property type="match status" value="1"/>
</dbReference>
<evidence type="ECO:0000256" key="9">
    <source>
        <dbReference type="ARBA" id="ARBA00022801"/>
    </source>
</evidence>
<dbReference type="SUPFAM" id="SSF75712">
    <property type="entry name" value="Rad50 coiled-coil Zn hook"/>
    <property type="match status" value="1"/>
</dbReference>
<organism evidence="20 21">
    <name type="scientific">Astatotilapia calliptera</name>
    <name type="common">Eastern happy</name>
    <name type="synonym">Chromis callipterus</name>
    <dbReference type="NCBI Taxonomy" id="8154"/>
    <lineage>
        <taxon>Eukaryota</taxon>
        <taxon>Metazoa</taxon>
        <taxon>Chordata</taxon>
        <taxon>Craniata</taxon>
        <taxon>Vertebrata</taxon>
        <taxon>Euteleostomi</taxon>
        <taxon>Actinopterygii</taxon>
        <taxon>Neopterygii</taxon>
        <taxon>Teleostei</taxon>
        <taxon>Neoteleostei</taxon>
        <taxon>Acanthomorphata</taxon>
        <taxon>Ovalentaria</taxon>
        <taxon>Cichlomorphae</taxon>
        <taxon>Cichliformes</taxon>
        <taxon>Cichlidae</taxon>
        <taxon>African cichlids</taxon>
        <taxon>Pseudocrenilabrinae</taxon>
        <taxon>Haplochromini</taxon>
        <taxon>Astatotilapia</taxon>
    </lineage>
</organism>
<evidence type="ECO:0000256" key="7">
    <source>
        <dbReference type="ARBA" id="ARBA00022741"/>
    </source>
</evidence>
<reference evidence="20" key="2">
    <citation type="submission" date="2025-09" db="UniProtKB">
        <authorList>
            <consortium name="Ensembl"/>
        </authorList>
    </citation>
    <scope>IDENTIFICATION</scope>
</reference>
<evidence type="ECO:0000256" key="17">
    <source>
        <dbReference type="SAM" id="Coils"/>
    </source>
</evidence>
<keyword evidence="18" id="KW-1133">Transmembrane helix</keyword>
<feature type="coiled-coil region" evidence="17">
    <location>
        <begin position="368"/>
        <end position="492"/>
    </location>
</feature>
<evidence type="ECO:0000256" key="8">
    <source>
        <dbReference type="ARBA" id="ARBA00022763"/>
    </source>
</evidence>
<evidence type="ECO:0000256" key="2">
    <source>
        <dbReference type="ARBA" id="ARBA00004123"/>
    </source>
</evidence>
<keyword evidence="12 17" id="KW-0175">Coiled coil</keyword>
<keyword evidence="18" id="KW-0472">Membrane</keyword>
<feature type="binding site" evidence="16">
    <location>
        <position position="646"/>
    </location>
    <ligand>
        <name>Zn(2+)</name>
        <dbReference type="ChEBI" id="CHEBI:29105"/>
    </ligand>
</feature>
<evidence type="ECO:0000256" key="13">
    <source>
        <dbReference type="ARBA" id="ARBA00023204"/>
    </source>
</evidence>
<dbReference type="SUPFAM" id="SSF52540">
    <property type="entry name" value="P-loop containing nucleoside triphosphate hydrolases"/>
    <property type="match status" value="2"/>
</dbReference>
<feature type="coiled-coil region" evidence="17">
    <location>
        <begin position="806"/>
        <end position="833"/>
    </location>
</feature>
<dbReference type="GO" id="GO:0030870">
    <property type="term" value="C:Mre11 complex"/>
    <property type="evidence" value="ECO:0007669"/>
    <property type="project" value="InterPro"/>
</dbReference>
<dbReference type="Pfam" id="PF13558">
    <property type="entry name" value="SbcC_Walker_B"/>
    <property type="match status" value="1"/>
</dbReference>
<comment type="cofactor">
    <cofactor evidence="1">
        <name>Zn(2+)</name>
        <dbReference type="ChEBI" id="CHEBI:29105"/>
    </cofactor>
</comment>
<keyword evidence="21" id="KW-1185">Reference proteome</keyword>
<dbReference type="GeneTree" id="ENSGT00390000018781"/>
<feature type="coiled-coil region" evidence="17">
    <location>
        <begin position="677"/>
        <end position="746"/>
    </location>
</feature>
<evidence type="ECO:0000259" key="19">
    <source>
        <dbReference type="PROSITE" id="PS51131"/>
    </source>
</evidence>
<evidence type="ECO:0000256" key="1">
    <source>
        <dbReference type="ARBA" id="ARBA00001947"/>
    </source>
</evidence>
<dbReference type="GO" id="GO:0043047">
    <property type="term" value="F:single-stranded telomeric DNA binding"/>
    <property type="evidence" value="ECO:0007669"/>
    <property type="project" value="TreeGrafter"/>
</dbReference>
<feature type="coiled-coil region" evidence="17">
    <location>
        <begin position="185"/>
        <end position="314"/>
    </location>
</feature>
<dbReference type="PANTHER" id="PTHR18867">
    <property type="entry name" value="RAD50"/>
    <property type="match status" value="1"/>
</dbReference>
<evidence type="ECO:0000313" key="20">
    <source>
        <dbReference type="Ensembl" id="ENSACLP00000073741.1"/>
    </source>
</evidence>
<evidence type="ECO:0000256" key="3">
    <source>
        <dbReference type="ARBA" id="ARBA00004286"/>
    </source>
</evidence>
<feature type="transmembrane region" description="Helical" evidence="18">
    <location>
        <begin position="865"/>
        <end position="884"/>
    </location>
</feature>
<evidence type="ECO:0000256" key="16">
    <source>
        <dbReference type="PROSITE-ProRule" id="PRU00471"/>
    </source>
</evidence>
<evidence type="ECO:0000256" key="4">
    <source>
        <dbReference type="ARBA" id="ARBA00009439"/>
    </source>
</evidence>
<dbReference type="GO" id="GO:0003691">
    <property type="term" value="F:double-stranded telomeric DNA binding"/>
    <property type="evidence" value="ECO:0007669"/>
    <property type="project" value="TreeGrafter"/>
</dbReference>
<dbReference type="Gene3D" id="3.40.50.300">
    <property type="entry name" value="P-loop containing nucleotide triphosphate hydrolases"/>
    <property type="match status" value="2"/>
</dbReference>
<evidence type="ECO:0000256" key="18">
    <source>
        <dbReference type="SAM" id="Phobius"/>
    </source>
</evidence>
<dbReference type="GO" id="GO:0007004">
    <property type="term" value="P:telomere maintenance via telomerase"/>
    <property type="evidence" value="ECO:0007669"/>
    <property type="project" value="TreeGrafter"/>
</dbReference>
<dbReference type="NCBIfam" id="TIGR00606">
    <property type="entry name" value="rad50"/>
    <property type="match status" value="1"/>
</dbReference>
<keyword evidence="8" id="KW-0227">DNA damage</keyword>
<keyword evidence="5" id="KW-0158">Chromosome</keyword>
<dbReference type="GO" id="GO:0046872">
    <property type="term" value="F:metal ion binding"/>
    <property type="evidence" value="ECO:0007669"/>
    <property type="project" value="UniProtKB-UniRule"/>
</dbReference>
<keyword evidence="18" id="KW-0812">Transmembrane</keyword>
<feature type="binding site" evidence="16">
    <location>
        <position position="649"/>
    </location>
    <ligand>
        <name>Zn(2+)</name>
        <dbReference type="ChEBI" id="CHEBI:29105"/>
    </ligand>
</feature>
<evidence type="ECO:0000313" key="21">
    <source>
        <dbReference type="Proteomes" id="UP000265100"/>
    </source>
</evidence>
<sequence length="1214" mass="142554">MSKINEMSILGVRSFGIEDKDKQVISFFTPVTVLVGPNGAGKTDAQRTVVRAQIELSLSDIKGEEIEIQRFVSCSLIENKYSFKSEEQNIKRTKDGRRVSRSVKCGDLHQEITSALGVSKSVLNDVIFCHQEESNWPLSEDSVLKEKFDSIFNVTKYNKARSKMHELRLKQSRRVEQCQAELFYLEKNKEKAQHLRDNVAQKQADLRASQNLILHIENQIDPLETLLSDIKMKLENVTKLENETKALDSLRKQMEEHNKELEETMEEVFQGSDEQLQHTYDNHQRTVMEKEQKLQQHQEELQTFDQEYQRLTRETNDLLYTMTLLFIHMSSVSQVHSLSSCLEMEGYDQLPFTVSQLESFYHQVTHRLEQENERVSQLLVRRAELQKLEQQKQQSVDEMRDRKTYMERTVEMKRDERQKKQQELKNITEELQRLQDSCSRLQELENKLAEVEREDAVQSSSVEELKAEVEELQEEKAELDCTQRQLDEEMETLNMHTAALTQMDILKKGKAEMEEQILQIRSRHCEDLVSLLGHFPNKKELEDWVSSKSKEISSTRDRLTKLKMDLASNEQNKSHITAELLKKELQLATDEEKFLNVCSSRDLEQDLSNLQRELDEIFKTKALLAGTKVVYTQFISELSEHREPCCPVCRRSFPSESEVQEVVRVLQSKLHLVPEKLKITEQDLERTERRREEIVALRPVRYSVRDFQENELPALRKRLQTVDREAERLKGDVEEQEALLAVLRSEEEKAKDCLQGISLMDSYLVERKIDQQASKLQEVNLDNTFQQLSQDKHETQDQLDTTYSTIVRKHKQIQDQQEQIQRLKSAAIEMRDEQLQLIRDKQKQQHLEELSAEIAARMEALTTEIRVLFIYLLLLFIYLFLFLCKTISSQLYPFILNVDCNHADFLFFYTICLPMLQDKESEYRAAMTQLQEAERNKERISTEMGNIQQDIDTQKVKERCLWDNLTLRKHVNKLKNMAAKREALQEELSYMQVSLLHKQLEEDQYGKAEELHRNKMIEMRTTQLLSKDLKLYEEALDQAIVKFHSMKMDEINQNIRDLWRSTYRGQDIEYIEIRSEVEERSERRRSYNYRVVMMRGDADVNMRGRCSAGQKVLASLIIRLALAEAFCLDCGILALDEPTTNLDRENIESLADALVEIIRTRSQQRHFQLLIITHDEDFVQLLVRSGCIQHFYRISKNQDQNSKITKQSTAFLSV</sequence>
<dbReference type="PROSITE" id="PS51131">
    <property type="entry name" value="ZN_HOOK"/>
    <property type="match status" value="1"/>
</dbReference>
<protein>
    <recommendedName>
        <fullName evidence="19">Zinc-hook domain-containing protein</fullName>
    </recommendedName>
</protein>
<proteinExistence type="inferred from homology"/>
<evidence type="ECO:0000256" key="15">
    <source>
        <dbReference type="ARBA" id="ARBA00049360"/>
    </source>
</evidence>
<evidence type="ECO:0000256" key="5">
    <source>
        <dbReference type="ARBA" id="ARBA00022454"/>
    </source>
</evidence>
<dbReference type="InterPro" id="IPR013134">
    <property type="entry name" value="Zn_hook_RAD50"/>
</dbReference>
<comment type="catalytic activity">
    <reaction evidence="15">
        <text>ATP + H2O = ADP + phosphate + H(+)</text>
        <dbReference type="Rhea" id="RHEA:13065"/>
        <dbReference type="ChEBI" id="CHEBI:15377"/>
        <dbReference type="ChEBI" id="CHEBI:15378"/>
        <dbReference type="ChEBI" id="CHEBI:30616"/>
        <dbReference type="ChEBI" id="CHEBI:43474"/>
        <dbReference type="ChEBI" id="CHEBI:456216"/>
    </reaction>
</comment>
<dbReference type="PANTHER" id="PTHR18867:SF12">
    <property type="entry name" value="DNA REPAIR PROTEIN RAD50"/>
    <property type="match status" value="1"/>
</dbReference>
<dbReference type="Proteomes" id="UP000265100">
    <property type="component" value="Unplaced"/>
</dbReference>
<name>A0AAX7VBD5_ASTCA</name>
<dbReference type="GO" id="GO:0000722">
    <property type="term" value="P:telomere maintenance via recombination"/>
    <property type="evidence" value="ECO:0007669"/>
    <property type="project" value="TreeGrafter"/>
</dbReference>
<accession>A0AAX7VBD5</accession>
<comment type="similarity">
    <text evidence="4">Belongs to the SMC family. RAD50 subfamily.</text>
</comment>
<dbReference type="GO" id="GO:0000794">
    <property type="term" value="C:condensed nuclear chromosome"/>
    <property type="evidence" value="ECO:0007669"/>
    <property type="project" value="TreeGrafter"/>
</dbReference>
<feature type="domain" description="Zinc-hook" evidence="19">
    <location>
        <begin position="600"/>
        <end position="699"/>
    </location>
</feature>
<dbReference type="Ensembl" id="ENSACLT00000056862.1">
    <property type="protein sequence ID" value="ENSACLP00000073741.1"/>
    <property type="gene ID" value="ENSACLG00000030416.1"/>
</dbReference>
<keyword evidence="9" id="KW-0378">Hydrolase</keyword>
<dbReference type="GO" id="GO:0070192">
    <property type="term" value="P:chromosome organization involved in meiotic cell cycle"/>
    <property type="evidence" value="ECO:0007669"/>
    <property type="project" value="TreeGrafter"/>
</dbReference>
<evidence type="ECO:0000256" key="11">
    <source>
        <dbReference type="ARBA" id="ARBA00022840"/>
    </source>
</evidence>
<dbReference type="GO" id="GO:0016887">
    <property type="term" value="F:ATP hydrolysis activity"/>
    <property type="evidence" value="ECO:0007669"/>
    <property type="project" value="InterPro"/>
</dbReference>
<reference evidence="20" key="1">
    <citation type="submission" date="2025-08" db="UniProtKB">
        <authorList>
            <consortium name="Ensembl"/>
        </authorList>
    </citation>
    <scope>IDENTIFICATION</scope>
</reference>
<evidence type="ECO:0000256" key="14">
    <source>
        <dbReference type="ARBA" id="ARBA00023242"/>
    </source>
</evidence>
<dbReference type="AlphaFoldDB" id="A0AAX7VBD5"/>
<dbReference type="GO" id="GO:0006302">
    <property type="term" value="P:double-strand break repair"/>
    <property type="evidence" value="ECO:0007669"/>
    <property type="project" value="TreeGrafter"/>
</dbReference>
<dbReference type="InterPro" id="IPR027417">
    <property type="entry name" value="P-loop_NTPase"/>
</dbReference>
<evidence type="ECO:0000256" key="10">
    <source>
        <dbReference type="ARBA" id="ARBA00022833"/>
    </source>
</evidence>
<feature type="coiled-coil region" evidence="17">
    <location>
        <begin position="916"/>
        <end position="987"/>
    </location>
</feature>
<keyword evidence="13" id="KW-0234">DNA repair</keyword>
<dbReference type="GO" id="GO:0051880">
    <property type="term" value="F:G-quadruplex DNA binding"/>
    <property type="evidence" value="ECO:0007669"/>
    <property type="project" value="TreeGrafter"/>
</dbReference>
<keyword evidence="11" id="KW-0067">ATP-binding</keyword>
<dbReference type="InterPro" id="IPR004584">
    <property type="entry name" value="Rad50_eukaryotes"/>
</dbReference>
<evidence type="ECO:0000256" key="6">
    <source>
        <dbReference type="ARBA" id="ARBA00022723"/>
    </source>
</evidence>